<evidence type="ECO:0000259" key="7">
    <source>
        <dbReference type="PROSITE" id="PS50811"/>
    </source>
</evidence>
<feature type="region of interest" description="Disordered" evidence="6">
    <location>
        <begin position="130"/>
        <end position="152"/>
    </location>
</feature>
<dbReference type="PROSITE" id="PS50811">
    <property type="entry name" value="WRKY"/>
    <property type="match status" value="2"/>
</dbReference>
<dbReference type="Proteomes" id="UP000515123">
    <property type="component" value="Linkage group 16"/>
</dbReference>
<feature type="domain" description="WRKY" evidence="7">
    <location>
        <begin position="631"/>
        <end position="697"/>
    </location>
</feature>
<dbReference type="Gene3D" id="2.20.25.80">
    <property type="entry name" value="WRKY domain"/>
    <property type="match status" value="2"/>
</dbReference>
<organism evidence="8 9">
    <name type="scientific">Ananas comosus</name>
    <name type="common">Pineapple</name>
    <name type="synonym">Ananas ananas</name>
    <dbReference type="NCBI Taxonomy" id="4615"/>
    <lineage>
        <taxon>Eukaryota</taxon>
        <taxon>Viridiplantae</taxon>
        <taxon>Streptophyta</taxon>
        <taxon>Embryophyta</taxon>
        <taxon>Tracheophyta</taxon>
        <taxon>Spermatophyta</taxon>
        <taxon>Magnoliopsida</taxon>
        <taxon>Liliopsida</taxon>
        <taxon>Poales</taxon>
        <taxon>Bromeliaceae</taxon>
        <taxon>Bromelioideae</taxon>
        <taxon>Ananas</taxon>
    </lineage>
</organism>
<feature type="region of interest" description="Disordered" evidence="6">
    <location>
        <begin position="871"/>
        <end position="903"/>
    </location>
</feature>
<dbReference type="Pfam" id="PF03106">
    <property type="entry name" value="WRKY"/>
    <property type="match status" value="2"/>
</dbReference>
<feature type="region of interest" description="Disordered" evidence="6">
    <location>
        <begin position="172"/>
        <end position="228"/>
    </location>
</feature>
<evidence type="ECO:0000313" key="9">
    <source>
        <dbReference type="RefSeq" id="XP_020105603.1"/>
    </source>
</evidence>
<dbReference type="InterPro" id="IPR036576">
    <property type="entry name" value="WRKY_dom_sf"/>
</dbReference>
<dbReference type="AlphaFoldDB" id="A0A6P5GHT0"/>
<dbReference type="PANTHER" id="PTHR31429">
    <property type="entry name" value="WRKY TRANSCRIPTION FACTOR 36-RELATED"/>
    <property type="match status" value="1"/>
</dbReference>
<reference evidence="8" key="1">
    <citation type="journal article" date="2015" name="Nat. Genet.">
        <title>The pineapple genome and the evolution of CAM photosynthesis.</title>
        <authorList>
            <person name="Ming R."/>
            <person name="VanBuren R."/>
            <person name="Wai C.M."/>
            <person name="Tang H."/>
            <person name="Schatz M.C."/>
            <person name="Bowers J.E."/>
            <person name="Lyons E."/>
            <person name="Wang M.L."/>
            <person name="Chen J."/>
            <person name="Biggers E."/>
            <person name="Zhang J."/>
            <person name="Huang L."/>
            <person name="Zhang L."/>
            <person name="Miao W."/>
            <person name="Zhang J."/>
            <person name="Ye Z."/>
            <person name="Miao C."/>
            <person name="Lin Z."/>
            <person name="Wang H."/>
            <person name="Zhou H."/>
            <person name="Yim W.C."/>
            <person name="Priest H.D."/>
            <person name="Zheng C."/>
            <person name="Woodhouse M."/>
            <person name="Edger P.P."/>
            <person name="Guyot R."/>
            <person name="Guo H.B."/>
            <person name="Guo H."/>
            <person name="Zheng G."/>
            <person name="Singh R."/>
            <person name="Sharma A."/>
            <person name="Min X."/>
            <person name="Zheng Y."/>
            <person name="Lee H."/>
            <person name="Gurtowski J."/>
            <person name="Sedlazeck F.J."/>
            <person name="Harkess A."/>
            <person name="McKain M.R."/>
            <person name="Liao Z."/>
            <person name="Fang J."/>
            <person name="Liu J."/>
            <person name="Zhang X."/>
            <person name="Zhang Q."/>
            <person name="Hu W."/>
            <person name="Qin Y."/>
            <person name="Wang K."/>
            <person name="Chen L.Y."/>
            <person name="Shirley N."/>
            <person name="Lin Y.R."/>
            <person name="Liu L.Y."/>
            <person name="Hernandez A.G."/>
            <person name="Wright C.L."/>
            <person name="Bulone V."/>
            <person name="Tuskan G.A."/>
            <person name="Heath K."/>
            <person name="Zee F."/>
            <person name="Moore P.H."/>
            <person name="Sunkar R."/>
            <person name="Leebens-Mack J.H."/>
            <person name="Mockler T."/>
            <person name="Bennetzen J.L."/>
            <person name="Freeling M."/>
            <person name="Sankoff D."/>
            <person name="Paterson A.H."/>
            <person name="Zhu X."/>
            <person name="Yang X."/>
            <person name="Smith J.A."/>
            <person name="Cushman J.C."/>
            <person name="Paull R.E."/>
            <person name="Yu Q."/>
        </authorList>
    </citation>
    <scope>NUCLEOTIDE SEQUENCE [LARGE SCALE GENOMIC DNA]</scope>
    <source>
        <strain evidence="8">cv. F153</strain>
    </source>
</reference>
<gene>
    <name evidence="9" type="primary">LOC109722126</name>
</gene>
<dbReference type="GeneID" id="109722126"/>
<proteinExistence type="predicted"/>
<evidence type="ECO:0000313" key="8">
    <source>
        <dbReference type="Proteomes" id="UP000515123"/>
    </source>
</evidence>
<keyword evidence="2" id="KW-0805">Transcription regulation</keyword>
<dbReference type="SMART" id="SM00774">
    <property type="entry name" value="WRKY"/>
    <property type="match status" value="2"/>
</dbReference>
<feature type="region of interest" description="Disordered" evidence="6">
    <location>
        <begin position="530"/>
        <end position="552"/>
    </location>
</feature>
<dbReference type="PANTHER" id="PTHR31429:SF24">
    <property type="entry name" value="WRKY TRANSCRIPTION FACTOR 72-RELATED"/>
    <property type="match status" value="1"/>
</dbReference>
<evidence type="ECO:0000256" key="2">
    <source>
        <dbReference type="ARBA" id="ARBA00023015"/>
    </source>
</evidence>
<dbReference type="InterPro" id="IPR003657">
    <property type="entry name" value="WRKY_dom"/>
</dbReference>
<keyword evidence="4" id="KW-0804">Transcription</keyword>
<dbReference type="FunFam" id="2.20.25.80:FF:000002">
    <property type="entry name" value="probable WRKY transcription factor 31"/>
    <property type="match status" value="2"/>
</dbReference>
<feature type="region of interest" description="Disordered" evidence="6">
    <location>
        <begin position="1"/>
        <end position="48"/>
    </location>
</feature>
<comment type="subcellular location">
    <subcellularLocation>
        <location evidence="1">Nucleus</location>
    </subcellularLocation>
</comment>
<protein>
    <submittedName>
        <fullName evidence="9">Uncharacterized protein LOC109722126</fullName>
    </submittedName>
</protein>
<dbReference type="RefSeq" id="XP_020105603.1">
    <property type="nucleotide sequence ID" value="XM_020250014.1"/>
</dbReference>
<keyword evidence="8" id="KW-1185">Reference proteome</keyword>
<name>A0A6P5GHT0_ANACO</name>
<dbReference type="GO" id="GO:0003700">
    <property type="term" value="F:DNA-binding transcription factor activity"/>
    <property type="evidence" value="ECO:0007669"/>
    <property type="project" value="InterPro"/>
</dbReference>
<evidence type="ECO:0000256" key="3">
    <source>
        <dbReference type="ARBA" id="ARBA00023125"/>
    </source>
</evidence>
<feature type="compositionally biased region" description="Basic and acidic residues" evidence="6">
    <location>
        <begin position="404"/>
        <end position="419"/>
    </location>
</feature>
<feature type="domain" description="WRKY" evidence="7">
    <location>
        <begin position="231"/>
        <end position="297"/>
    </location>
</feature>
<keyword evidence="5" id="KW-0539">Nucleus</keyword>
<evidence type="ECO:0000256" key="6">
    <source>
        <dbReference type="SAM" id="MobiDB-lite"/>
    </source>
</evidence>
<feature type="compositionally biased region" description="Basic and acidic residues" evidence="6">
    <location>
        <begin position="1"/>
        <end position="19"/>
    </location>
</feature>
<feature type="compositionally biased region" description="Low complexity" evidence="6">
    <location>
        <begin position="884"/>
        <end position="896"/>
    </location>
</feature>
<dbReference type="GO" id="GO:0005634">
    <property type="term" value="C:nucleus"/>
    <property type="evidence" value="ECO:0007669"/>
    <property type="project" value="UniProtKB-SubCell"/>
</dbReference>
<dbReference type="SUPFAM" id="SSF118290">
    <property type="entry name" value="WRKY DNA-binding domain"/>
    <property type="match status" value="2"/>
</dbReference>
<feature type="region of interest" description="Disordered" evidence="6">
    <location>
        <begin position="404"/>
        <end position="448"/>
    </location>
</feature>
<sequence>MEETKDEQVDHGGRVFEIEKGEDELPTTEKVPSSSSSPTGKESDDRNHIMFLKEDRLHATKAEMEEVREENERLKTILGQIIKGYQSLETKFFDIVQQEQAKKSIEIPSANHNYGVEESELVSLSLGMSARERKKETKTNLSSEEKADDKIDEQGLALGLGCGFDGSNYTEPSDCRTNLSSENSLEESKEDAKETWPPGKITKSLNSKGGDGEVSPQPPAKRARVSVRARCDAPTMNDGCQWRKYGQKTAKGNPCPRAYYRCTVSPACPVRKQVQRCAEDMSILITTYEGTHNHPLPVSATAMASTTSAAASMLISGSSTSDISSTVAANATMNLHDLNFGLPMNLSTSRSLYYQQNPSILSTPSHPTITLDLTAPSFNTSQIKPPSICREEIVRKRISLMEETKDEQVDHGGRVFEIEKGEDELPTTEKVPSSSSSPTGKESDDRNHIMFLKEDRLHATKAEMGEVREENERLKTILGQIIKGYQSLETKFFDIVQQEQAKKSIEIPSANHNHGVEESELVSLSLGMSARERKKETKTNLSSEEKADDKIDEQGLALGLGCGFDGSNYTEPSDCRTNLSSENSLEESKEDAKETWPPGKITKSLNSKGGDGEVSPQPPAKRARVSVRARCDAPTMNDGCQWRKYGQKTAKGNPCPRAYYRCTVSPACPVRKQVQRCAEDMSILVTTYEGTHNHPLPVSATAMASTTSAAASMLISGSSTSDISSTVATNAAMNLHDLNFGLPMNSSTSRSLYYQQNPSILSTPSHPTITLDLTAPSFNTSQIKPPSIFSSSSFGLSSYNKNPNPFNQSYLPKSNTTASSSSWSSSSSNMLTDTLAKAITSDPSFQSALVAAISSHVGAQGGSAFLGSQTGGQHGLMKRGEQLASASTSARPTSSSHPNLHHHQSGLNLMFLQPNSMAFLSSHSSSTASASAMDNAKYKIS</sequence>
<accession>A0A6P5GHT0</accession>
<dbReference type="OrthoDB" id="1686353at2759"/>
<reference evidence="9" key="2">
    <citation type="submission" date="2025-08" db="UniProtKB">
        <authorList>
            <consortium name="RefSeq"/>
        </authorList>
    </citation>
    <scope>IDENTIFICATION</scope>
    <source>
        <tissue evidence="9">Leaf</tissue>
    </source>
</reference>
<keyword evidence="3" id="KW-0238">DNA-binding</keyword>
<evidence type="ECO:0000256" key="4">
    <source>
        <dbReference type="ARBA" id="ARBA00023163"/>
    </source>
</evidence>
<dbReference type="GO" id="GO:0043565">
    <property type="term" value="F:sequence-specific DNA binding"/>
    <property type="evidence" value="ECO:0007669"/>
    <property type="project" value="InterPro"/>
</dbReference>
<feature type="region of interest" description="Disordered" evidence="6">
    <location>
        <begin position="572"/>
        <end position="627"/>
    </location>
</feature>
<dbReference type="InterPro" id="IPR044810">
    <property type="entry name" value="WRKY_plant"/>
</dbReference>
<evidence type="ECO:0000256" key="1">
    <source>
        <dbReference type="ARBA" id="ARBA00004123"/>
    </source>
</evidence>
<evidence type="ECO:0000256" key="5">
    <source>
        <dbReference type="ARBA" id="ARBA00023242"/>
    </source>
</evidence>